<comment type="catalytic activity">
    <reaction evidence="3">
        <text>a 2'-deoxyadenosine in DNA + S-adenosyl-L-methionine = an N(6)-methyl-2'-deoxyadenosine in DNA + S-adenosyl-L-homocysteine + H(+)</text>
        <dbReference type="Rhea" id="RHEA:15197"/>
        <dbReference type="Rhea" id="RHEA-COMP:12418"/>
        <dbReference type="Rhea" id="RHEA-COMP:12419"/>
        <dbReference type="ChEBI" id="CHEBI:15378"/>
        <dbReference type="ChEBI" id="CHEBI:57856"/>
        <dbReference type="ChEBI" id="CHEBI:59789"/>
        <dbReference type="ChEBI" id="CHEBI:90615"/>
        <dbReference type="ChEBI" id="CHEBI:90616"/>
        <dbReference type="EC" id="2.1.1.72"/>
    </reaction>
</comment>
<keyword evidence="1" id="KW-0489">Methyltransferase</keyword>
<comment type="similarity">
    <text evidence="4">Belongs to the N(4)/N(6)-methyltransferase family.</text>
</comment>
<dbReference type="SUPFAM" id="SSF53335">
    <property type="entry name" value="S-adenosyl-L-methionine-dependent methyltransferases"/>
    <property type="match status" value="2"/>
</dbReference>
<accession>A0ABX8WC24</accession>
<dbReference type="Proteomes" id="UP000825799">
    <property type="component" value="Chromosome"/>
</dbReference>
<dbReference type="InterPro" id="IPR002941">
    <property type="entry name" value="DNA_methylase_N4/N6"/>
</dbReference>
<proteinExistence type="inferred from homology"/>
<dbReference type="EC" id="2.1.1.-" evidence="4"/>
<name>A0ABX8WC24_9HYPH</name>
<dbReference type="Pfam" id="PF01555">
    <property type="entry name" value="N6_N4_Mtase"/>
    <property type="match status" value="1"/>
</dbReference>
<dbReference type="PRINTS" id="PR00508">
    <property type="entry name" value="S21N4MTFRASE"/>
</dbReference>
<dbReference type="EMBL" id="CP080590">
    <property type="protein sequence ID" value="QYO76433.1"/>
    <property type="molecule type" value="Genomic_DNA"/>
</dbReference>
<keyword evidence="7" id="KW-1185">Reference proteome</keyword>
<dbReference type="RefSeq" id="WP_220304922.1">
    <property type="nucleotide sequence ID" value="NZ_CP080590.1"/>
</dbReference>
<protein>
    <recommendedName>
        <fullName evidence="4">Methyltransferase</fullName>
        <ecNumber evidence="4">2.1.1.-</ecNumber>
    </recommendedName>
</protein>
<sequence length="213" mass="23456">MPAQLDRDWIALDGRLEPIDFAGFADDRSPPELAEIVLDAYSRPGDWVLDPFAGLGTTLIVSQRMGRPAIGFEPNPERSDWVSRRLSPPSRIIAAPIETMDAHDLPQFQLAFTSPPYPMVRLEDDPWGPSYFEDMTAIFAGIGRAMVPDGHVIVEVSNILTGDGYRPLVGQMAEALGKVLRLEREIVRVNTSDWPAGPGVGHSALLVFRPLAR</sequence>
<evidence type="ECO:0000259" key="5">
    <source>
        <dbReference type="Pfam" id="PF01555"/>
    </source>
</evidence>
<organism evidence="6 7">
    <name type="scientific">Devosia salina</name>
    <dbReference type="NCBI Taxonomy" id="2860336"/>
    <lineage>
        <taxon>Bacteria</taxon>
        <taxon>Pseudomonadati</taxon>
        <taxon>Pseudomonadota</taxon>
        <taxon>Alphaproteobacteria</taxon>
        <taxon>Hyphomicrobiales</taxon>
        <taxon>Devosiaceae</taxon>
        <taxon>Devosia</taxon>
    </lineage>
</organism>
<dbReference type="InterPro" id="IPR001091">
    <property type="entry name" value="RM_Methyltransferase"/>
</dbReference>
<gene>
    <name evidence="6" type="ORF">K1X15_17830</name>
</gene>
<evidence type="ECO:0000313" key="7">
    <source>
        <dbReference type="Proteomes" id="UP000825799"/>
    </source>
</evidence>
<evidence type="ECO:0000313" key="6">
    <source>
        <dbReference type="EMBL" id="QYO76433.1"/>
    </source>
</evidence>
<keyword evidence="2" id="KW-0808">Transferase</keyword>
<dbReference type="Gene3D" id="3.40.50.150">
    <property type="entry name" value="Vaccinia Virus protein VP39"/>
    <property type="match status" value="2"/>
</dbReference>
<evidence type="ECO:0000256" key="4">
    <source>
        <dbReference type="RuleBase" id="RU362026"/>
    </source>
</evidence>
<dbReference type="InterPro" id="IPR029063">
    <property type="entry name" value="SAM-dependent_MTases_sf"/>
</dbReference>
<reference evidence="6 7" key="1">
    <citation type="submission" date="2021-08" db="EMBL/GenBank/DDBJ databases">
        <title>Devosia salina sp. nov., isolated from the South China Sea sediment.</title>
        <authorList>
            <person name="Zhou Z."/>
        </authorList>
    </citation>
    <scope>NUCLEOTIDE SEQUENCE [LARGE SCALE GENOMIC DNA]</scope>
    <source>
        <strain evidence="6 7">SCS-3</strain>
    </source>
</reference>
<evidence type="ECO:0000256" key="2">
    <source>
        <dbReference type="ARBA" id="ARBA00022679"/>
    </source>
</evidence>
<evidence type="ECO:0000256" key="1">
    <source>
        <dbReference type="ARBA" id="ARBA00022603"/>
    </source>
</evidence>
<evidence type="ECO:0000256" key="3">
    <source>
        <dbReference type="ARBA" id="ARBA00047942"/>
    </source>
</evidence>
<feature type="domain" description="DNA methylase N-4/N-6" evidence="5">
    <location>
        <begin position="30"/>
        <end position="79"/>
    </location>
</feature>